<keyword evidence="3" id="KW-1185">Reference proteome</keyword>
<feature type="transmembrane region" description="Helical" evidence="1">
    <location>
        <begin position="67"/>
        <end position="87"/>
    </location>
</feature>
<sequence>MLYRIVLVLKLVSVLAYGGGLVAAFVASAPEERRRAVHKVASPALLAIWVTGYGLASMLRISLMELWLLGSLVLSLASQIALVRAVAKPERSRADFWAATVPLVLVVMLMVFRPTWDLLRSR</sequence>
<organism evidence="2 3">
    <name type="scientific">Labilithrix luteola</name>
    <dbReference type="NCBI Taxonomy" id="1391654"/>
    <lineage>
        <taxon>Bacteria</taxon>
        <taxon>Pseudomonadati</taxon>
        <taxon>Myxococcota</taxon>
        <taxon>Polyangia</taxon>
        <taxon>Polyangiales</taxon>
        <taxon>Labilitrichaceae</taxon>
        <taxon>Labilithrix</taxon>
    </lineage>
</organism>
<feature type="transmembrane region" description="Helical" evidence="1">
    <location>
        <begin position="6"/>
        <end position="28"/>
    </location>
</feature>
<keyword evidence="1" id="KW-1133">Transmembrane helix</keyword>
<evidence type="ECO:0000256" key="1">
    <source>
        <dbReference type="SAM" id="Phobius"/>
    </source>
</evidence>
<accession>A0A0K1Q4K7</accession>
<dbReference type="RefSeq" id="WP_240488673.1">
    <property type="nucleotide sequence ID" value="NZ_CP012333.1"/>
</dbReference>
<dbReference type="STRING" id="1391654.AKJ09_07260"/>
<feature type="transmembrane region" description="Helical" evidence="1">
    <location>
        <begin position="94"/>
        <end position="112"/>
    </location>
</feature>
<dbReference type="KEGG" id="llu:AKJ09_07260"/>
<dbReference type="AlphaFoldDB" id="A0A0K1Q4K7"/>
<evidence type="ECO:0000313" key="3">
    <source>
        <dbReference type="Proteomes" id="UP000064967"/>
    </source>
</evidence>
<dbReference type="EMBL" id="CP012333">
    <property type="protein sequence ID" value="AKV00597.1"/>
    <property type="molecule type" value="Genomic_DNA"/>
</dbReference>
<keyword evidence="1" id="KW-0812">Transmembrane</keyword>
<evidence type="ECO:0000313" key="2">
    <source>
        <dbReference type="EMBL" id="AKV00597.1"/>
    </source>
</evidence>
<proteinExistence type="predicted"/>
<protein>
    <submittedName>
        <fullName evidence="2">Uncharacterized protein</fullName>
    </submittedName>
</protein>
<keyword evidence="1" id="KW-0472">Membrane</keyword>
<feature type="transmembrane region" description="Helical" evidence="1">
    <location>
        <begin position="40"/>
        <end position="61"/>
    </location>
</feature>
<name>A0A0K1Q4K7_9BACT</name>
<dbReference type="Proteomes" id="UP000064967">
    <property type="component" value="Chromosome"/>
</dbReference>
<reference evidence="2 3" key="1">
    <citation type="submission" date="2015-08" db="EMBL/GenBank/DDBJ databases">
        <authorList>
            <person name="Babu N.S."/>
            <person name="Beckwith C.J."/>
            <person name="Beseler K.G."/>
            <person name="Brison A."/>
            <person name="Carone J.V."/>
            <person name="Caskin T.P."/>
            <person name="Diamond M."/>
            <person name="Durham M.E."/>
            <person name="Foxe J.M."/>
            <person name="Go M."/>
            <person name="Henderson B.A."/>
            <person name="Jones I.B."/>
            <person name="McGettigan J.A."/>
            <person name="Micheletti S.J."/>
            <person name="Nasrallah M.E."/>
            <person name="Ortiz D."/>
            <person name="Piller C.R."/>
            <person name="Privatt S.R."/>
            <person name="Schneider S.L."/>
            <person name="Sharp S."/>
            <person name="Smith T.C."/>
            <person name="Stanton J.D."/>
            <person name="Ullery H.E."/>
            <person name="Wilson R.J."/>
            <person name="Serrano M.G."/>
            <person name="Buck G."/>
            <person name="Lee V."/>
            <person name="Wang Y."/>
            <person name="Carvalho R."/>
            <person name="Voegtly L."/>
            <person name="Shi R."/>
            <person name="Duckworth R."/>
            <person name="Johnson A."/>
            <person name="Loviza R."/>
            <person name="Walstead R."/>
            <person name="Shah Z."/>
            <person name="Kiflezghi M."/>
            <person name="Wade K."/>
            <person name="Ball S.L."/>
            <person name="Bradley K.W."/>
            <person name="Asai D.J."/>
            <person name="Bowman C.A."/>
            <person name="Russell D.A."/>
            <person name="Pope W.H."/>
            <person name="Jacobs-Sera D."/>
            <person name="Hendrix R.W."/>
            <person name="Hatfull G.F."/>
        </authorList>
    </citation>
    <scope>NUCLEOTIDE SEQUENCE [LARGE SCALE GENOMIC DNA]</scope>
    <source>
        <strain evidence="2 3">DSM 27648</strain>
    </source>
</reference>
<gene>
    <name evidence="2" type="ORF">AKJ09_07260</name>
</gene>